<protein>
    <submittedName>
        <fullName evidence="1">Uncharacterized protein</fullName>
    </submittedName>
</protein>
<sequence>MSYCQRETKDEIIFIFHICSPSPLQDFFYTLASSSLFLFISLSLSPPFRFSLPFYVLSATARRLKLTTEPNKQTKTLFAIPNNPKPHFLSFPIPFPLSPPPLSFFTL</sequence>
<evidence type="ECO:0000313" key="2">
    <source>
        <dbReference type="Proteomes" id="UP001642487"/>
    </source>
</evidence>
<dbReference type="EMBL" id="OZ021742">
    <property type="protein sequence ID" value="CAK9327732.1"/>
    <property type="molecule type" value="Genomic_DNA"/>
</dbReference>
<reference evidence="1 2" key="1">
    <citation type="submission" date="2024-03" db="EMBL/GenBank/DDBJ databases">
        <authorList>
            <person name="Gkanogiannis A."/>
            <person name="Becerra Lopez-Lavalle L."/>
        </authorList>
    </citation>
    <scope>NUCLEOTIDE SEQUENCE [LARGE SCALE GENOMIC DNA]</scope>
</reference>
<proteinExistence type="predicted"/>
<name>A0ABP0Z6I6_9ROSI</name>
<organism evidence="1 2">
    <name type="scientific">Citrullus colocynthis</name>
    <name type="common">colocynth</name>
    <dbReference type="NCBI Taxonomy" id="252529"/>
    <lineage>
        <taxon>Eukaryota</taxon>
        <taxon>Viridiplantae</taxon>
        <taxon>Streptophyta</taxon>
        <taxon>Embryophyta</taxon>
        <taxon>Tracheophyta</taxon>
        <taxon>Spermatophyta</taxon>
        <taxon>Magnoliopsida</taxon>
        <taxon>eudicotyledons</taxon>
        <taxon>Gunneridae</taxon>
        <taxon>Pentapetalae</taxon>
        <taxon>rosids</taxon>
        <taxon>fabids</taxon>
        <taxon>Cucurbitales</taxon>
        <taxon>Cucurbitaceae</taxon>
        <taxon>Benincaseae</taxon>
        <taxon>Citrullus</taxon>
    </lineage>
</organism>
<dbReference type="Proteomes" id="UP001642487">
    <property type="component" value="Chromosome 8"/>
</dbReference>
<keyword evidence="2" id="KW-1185">Reference proteome</keyword>
<evidence type="ECO:0000313" key="1">
    <source>
        <dbReference type="EMBL" id="CAK9327732.1"/>
    </source>
</evidence>
<gene>
    <name evidence="1" type="ORF">CITCOLO1_LOCUS20120</name>
</gene>
<accession>A0ABP0Z6I6</accession>